<feature type="domain" description="GIY-YIG" evidence="2">
    <location>
        <begin position="2"/>
        <end position="78"/>
    </location>
</feature>
<keyword evidence="4" id="KW-1185">Reference proteome</keyword>
<dbReference type="Gene3D" id="3.40.1440.10">
    <property type="entry name" value="GIY-YIG endonuclease"/>
    <property type="match status" value="1"/>
</dbReference>
<evidence type="ECO:0000259" key="2">
    <source>
        <dbReference type="PROSITE" id="PS50164"/>
    </source>
</evidence>
<dbReference type="EMBL" id="BAEO01000027">
    <property type="protein sequence ID" value="GAC19145.1"/>
    <property type="molecule type" value="Genomic_DNA"/>
</dbReference>
<comment type="similarity">
    <text evidence="1">Belongs to the UPF0213 family.</text>
</comment>
<dbReference type="InterPro" id="IPR000305">
    <property type="entry name" value="GIY-YIG_endonuc"/>
</dbReference>
<evidence type="ECO:0000313" key="4">
    <source>
        <dbReference type="Proteomes" id="UP000006327"/>
    </source>
</evidence>
<organism evidence="3 4">
    <name type="scientific">Paraglaciecola arctica BSs20135</name>
    <dbReference type="NCBI Taxonomy" id="493475"/>
    <lineage>
        <taxon>Bacteria</taxon>
        <taxon>Pseudomonadati</taxon>
        <taxon>Pseudomonadota</taxon>
        <taxon>Gammaproteobacteria</taxon>
        <taxon>Alteromonadales</taxon>
        <taxon>Alteromonadaceae</taxon>
        <taxon>Paraglaciecola</taxon>
    </lineage>
</organism>
<dbReference type="Pfam" id="PF01541">
    <property type="entry name" value="GIY-YIG"/>
    <property type="match status" value="1"/>
</dbReference>
<dbReference type="eggNOG" id="COG2827">
    <property type="taxonomic scope" value="Bacteria"/>
</dbReference>
<dbReference type="SUPFAM" id="SSF82771">
    <property type="entry name" value="GIY-YIG endonuclease"/>
    <property type="match status" value="1"/>
</dbReference>
<dbReference type="OrthoDB" id="9807770at2"/>
<reference evidence="3 4" key="1">
    <citation type="journal article" date="2017" name="Antonie Van Leeuwenhoek">
        <title>Rhizobium rhizosphaerae sp. nov., a novel species isolated from rice rhizosphere.</title>
        <authorList>
            <person name="Zhao J.J."/>
            <person name="Zhang J."/>
            <person name="Zhang R.J."/>
            <person name="Zhang C.W."/>
            <person name="Yin H.Q."/>
            <person name="Zhang X.X."/>
        </authorList>
    </citation>
    <scope>NUCLEOTIDE SEQUENCE [LARGE SCALE GENOMIC DNA]</scope>
    <source>
        <strain evidence="3 4">BSs20135</strain>
    </source>
</reference>
<dbReference type="InterPro" id="IPR050190">
    <property type="entry name" value="UPF0213_domain"/>
</dbReference>
<dbReference type="STRING" id="493475.GARC_2178"/>
<dbReference type="PANTHER" id="PTHR34477">
    <property type="entry name" value="UPF0213 PROTEIN YHBQ"/>
    <property type="match status" value="1"/>
</dbReference>
<dbReference type="InterPro" id="IPR035901">
    <property type="entry name" value="GIY-YIG_endonuc_sf"/>
</dbReference>
<gene>
    <name evidence="3" type="ORF">GARC_2178</name>
</gene>
<dbReference type="RefSeq" id="WP_007619642.1">
    <property type="nucleotide sequence ID" value="NZ_BAEO01000027.1"/>
</dbReference>
<dbReference type="Proteomes" id="UP000006327">
    <property type="component" value="Unassembled WGS sequence"/>
</dbReference>
<protein>
    <submittedName>
        <fullName evidence="3">Endo/excinuclease amino terminal domain-containing protein</fullName>
    </submittedName>
</protein>
<dbReference type="SMART" id="SM00465">
    <property type="entry name" value="GIYc"/>
    <property type="match status" value="1"/>
</dbReference>
<sequence length="96" mass="11664">MKQPCIYILTNDNNSTLYIGVTSNLVQRIYQHKNKQLKGFSFKYNLTKLVYFEQLEDMDSAILREKRLKKWNREWKNRLINELNPSWEDLYFDLVG</sequence>
<proteinExistence type="inferred from homology"/>
<name>K6Z6S1_9ALTE</name>
<dbReference type="AlphaFoldDB" id="K6Z6S1"/>
<accession>K6Z6S1</accession>
<dbReference type="CDD" id="cd10448">
    <property type="entry name" value="GIY-YIG_unchar_3"/>
    <property type="match status" value="1"/>
</dbReference>
<dbReference type="PROSITE" id="PS50164">
    <property type="entry name" value="GIY_YIG"/>
    <property type="match status" value="1"/>
</dbReference>
<evidence type="ECO:0000256" key="1">
    <source>
        <dbReference type="ARBA" id="ARBA00007435"/>
    </source>
</evidence>
<dbReference type="PANTHER" id="PTHR34477:SF5">
    <property type="entry name" value="BSL5627 PROTEIN"/>
    <property type="match status" value="1"/>
</dbReference>
<comment type="caution">
    <text evidence="3">The sequence shown here is derived from an EMBL/GenBank/DDBJ whole genome shotgun (WGS) entry which is preliminary data.</text>
</comment>
<evidence type="ECO:0000313" key="3">
    <source>
        <dbReference type="EMBL" id="GAC19145.1"/>
    </source>
</evidence>